<proteinExistence type="inferred from homology"/>
<feature type="transmembrane region" description="Helical" evidence="10">
    <location>
        <begin position="394"/>
        <end position="418"/>
    </location>
</feature>
<evidence type="ECO:0000256" key="2">
    <source>
        <dbReference type="ARBA" id="ARBA00008077"/>
    </source>
</evidence>
<evidence type="ECO:0000259" key="12">
    <source>
        <dbReference type="PROSITE" id="PS50038"/>
    </source>
</evidence>
<dbReference type="Gene3D" id="1.20.1070.10">
    <property type="entry name" value="Rhodopsin 7-helix transmembrane proteins"/>
    <property type="match status" value="1"/>
</dbReference>
<feature type="disulfide bond" evidence="9">
    <location>
        <begin position="68"/>
        <end position="106"/>
    </location>
</feature>
<name>A0AAV7KQD8_9METZ</name>
<evidence type="ECO:0000256" key="8">
    <source>
        <dbReference type="ARBA" id="ARBA00023170"/>
    </source>
</evidence>
<evidence type="ECO:0000313" key="15">
    <source>
        <dbReference type="Proteomes" id="UP001165289"/>
    </source>
</evidence>
<comment type="similarity">
    <text evidence="2">Belongs to the G-protein coupled receptor Fz/Smo family.</text>
</comment>
<dbReference type="AlphaFoldDB" id="A0AAV7KQD8"/>
<dbReference type="GO" id="GO:0017147">
    <property type="term" value="F:Wnt-protein binding"/>
    <property type="evidence" value="ECO:0007669"/>
    <property type="project" value="TreeGrafter"/>
</dbReference>
<evidence type="ECO:0000256" key="1">
    <source>
        <dbReference type="ARBA" id="ARBA00004141"/>
    </source>
</evidence>
<gene>
    <name evidence="14" type="ORF">LOD99_13467</name>
</gene>
<dbReference type="PRINTS" id="PR00489">
    <property type="entry name" value="FRIZZLED"/>
</dbReference>
<dbReference type="InterPro" id="IPR020067">
    <property type="entry name" value="Frizzled_dom"/>
</dbReference>
<dbReference type="Proteomes" id="UP001165289">
    <property type="component" value="Unassembled WGS sequence"/>
</dbReference>
<organism evidence="14 15">
    <name type="scientific">Oopsacas minuta</name>
    <dbReference type="NCBI Taxonomy" id="111878"/>
    <lineage>
        <taxon>Eukaryota</taxon>
        <taxon>Metazoa</taxon>
        <taxon>Porifera</taxon>
        <taxon>Hexactinellida</taxon>
        <taxon>Hexasterophora</taxon>
        <taxon>Lyssacinosida</taxon>
        <taxon>Leucopsacidae</taxon>
        <taxon>Oopsacas</taxon>
    </lineage>
</organism>
<evidence type="ECO:0000256" key="7">
    <source>
        <dbReference type="ARBA" id="ARBA00023157"/>
    </source>
</evidence>
<dbReference type="PANTHER" id="PTHR11309">
    <property type="entry name" value="FRIZZLED"/>
    <property type="match status" value="1"/>
</dbReference>
<evidence type="ECO:0000259" key="13">
    <source>
        <dbReference type="PROSITE" id="PS50261"/>
    </source>
</evidence>
<sequence length="572" mass="65090">MNSYFCVILILIAKVTGNGNGQLCEQIRVPYCANLTNFHRETIQEAEFNAPGNQQQIILSKYESLFNCSDEMKYFICSALLPSCENSQLKYPCNSFCRRILTSESCQNELREIMTSPEGNEITNIFNCDVLYQESSNQCIRQPMEAQTINIHTNNTQTHTNNSSPFCEDTHYTIAAKHFASTWLVITTIPTILILLFTLLTILINLKAYEYPLQPILYIVLSHVVYCIGVLFRSAIGYYVSSCQNGEIIRGEFWTLEHAPCIIIFITTYFGMMSYLVWTCILTICLVFSKLFQWSDADVAKFRVVFHSLGWSIPTAQTLILMSIRESRTDELTGICSVHVQSRTTYIAGFILPIVVYTIATNVGIVLSLFGIIRTYTRMGFYQKHLEKHTLIRSIIRISIFLFAYTSIFAVFIITTTYDYIAYPSYTEVSCKGVNCRMASPAVGIVTITCILTSGLVSTIWIARTSTYTKWKRTLLKLTRRKRNKKCIQTRLKEVDDLMHNIGEITNLEVKVPGFVDVTHTSSYDEYTYSINSTTTTNKSEDAKMSQPTIVRWEIPQASSICSTTHKSITTV</sequence>
<keyword evidence="4 10" id="KW-0812">Transmembrane</keyword>
<feature type="transmembrane region" description="Helical" evidence="10">
    <location>
        <begin position="438"/>
        <end position="463"/>
    </location>
</feature>
<feature type="signal peptide" evidence="11">
    <location>
        <begin position="1"/>
        <end position="17"/>
    </location>
</feature>
<keyword evidence="8" id="KW-0675">Receptor</keyword>
<dbReference type="Pfam" id="PF01534">
    <property type="entry name" value="Frizzled"/>
    <property type="match status" value="1"/>
</dbReference>
<evidence type="ECO:0000256" key="11">
    <source>
        <dbReference type="SAM" id="SignalP"/>
    </source>
</evidence>
<keyword evidence="7 9" id="KW-1015">Disulfide bond</keyword>
<dbReference type="CDD" id="cd07066">
    <property type="entry name" value="CRD_FZ"/>
    <property type="match status" value="1"/>
</dbReference>
<dbReference type="GO" id="GO:0016020">
    <property type="term" value="C:membrane"/>
    <property type="evidence" value="ECO:0007669"/>
    <property type="project" value="UniProtKB-SubCell"/>
</dbReference>
<dbReference type="Pfam" id="PF01392">
    <property type="entry name" value="Fz"/>
    <property type="match status" value="1"/>
</dbReference>
<evidence type="ECO:0000256" key="3">
    <source>
        <dbReference type="ARBA" id="ARBA00022473"/>
    </source>
</evidence>
<feature type="transmembrane region" description="Helical" evidence="10">
    <location>
        <begin position="344"/>
        <end position="373"/>
    </location>
</feature>
<protein>
    <submittedName>
        <fullName evidence="14">Frizzled B</fullName>
    </submittedName>
</protein>
<dbReference type="GO" id="GO:0005615">
    <property type="term" value="C:extracellular space"/>
    <property type="evidence" value="ECO:0007669"/>
    <property type="project" value="TreeGrafter"/>
</dbReference>
<evidence type="ECO:0000256" key="6">
    <source>
        <dbReference type="ARBA" id="ARBA00023136"/>
    </source>
</evidence>
<keyword evidence="5 10" id="KW-1133">Transmembrane helix</keyword>
<feature type="domain" description="G-protein coupled receptors family 2 profile 2" evidence="13">
    <location>
        <begin position="180"/>
        <end position="470"/>
    </location>
</feature>
<dbReference type="EMBL" id="JAKMXF010000011">
    <property type="protein sequence ID" value="KAI6661594.1"/>
    <property type="molecule type" value="Genomic_DNA"/>
</dbReference>
<accession>A0AAV7KQD8</accession>
<evidence type="ECO:0000256" key="9">
    <source>
        <dbReference type="PROSITE-ProRule" id="PRU00090"/>
    </source>
</evidence>
<dbReference type="PROSITE" id="PS50261">
    <property type="entry name" value="G_PROTEIN_RECEP_F2_4"/>
    <property type="match status" value="1"/>
</dbReference>
<feature type="transmembrane region" description="Helical" evidence="10">
    <location>
        <begin position="216"/>
        <end position="236"/>
    </location>
</feature>
<dbReference type="Gene3D" id="1.10.2000.10">
    <property type="entry name" value="Frizzled cysteine-rich domain"/>
    <property type="match status" value="1"/>
</dbReference>
<dbReference type="InterPro" id="IPR000539">
    <property type="entry name" value="Frizzled/Smoothened_7TM"/>
</dbReference>
<dbReference type="GO" id="GO:0004888">
    <property type="term" value="F:transmembrane signaling receptor activity"/>
    <property type="evidence" value="ECO:0007669"/>
    <property type="project" value="InterPro"/>
</dbReference>
<comment type="caution">
    <text evidence="9">Lacks conserved residue(s) required for the propagation of feature annotation.</text>
</comment>
<evidence type="ECO:0000256" key="10">
    <source>
        <dbReference type="SAM" id="Phobius"/>
    </source>
</evidence>
<dbReference type="SMART" id="SM01330">
    <property type="entry name" value="Frizzled"/>
    <property type="match status" value="1"/>
</dbReference>
<dbReference type="InterPro" id="IPR017981">
    <property type="entry name" value="GPCR_2-like_7TM"/>
</dbReference>
<reference evidence="14 15" key="1">
    <citation type="journal article" date="2023" name="BMC Biol.">
        <title>The compact genome of the sponge Oopsacas minuta (Hexactinellida) is lacking key metazoan core genes.</title>
        <authorList>
            <person name="Santini S."/>
            <person name="Schenkelaars Q."/>
            <person name="Jourda C."/>
            <person name="Duchesne M."/>
            <person name="Belahbib H."/>
            <person name="Rocher C."/>
            <person name="Selva M."/>
            <person name="Riesgo A."/>
            <person name="Vervoort M."/>
            <person name="Leys S.P."/>
            <person name="Kodjabachian L."/>
            <person name="Le Bivic A."/>
            <person name="Borchiellini C."/>
            <person name="Claverie J.M."/>
            <person name="Renard E."/>
        </authorList>
    </citation>
    <scope>NUCLEOTIDE SEQUENCE [LARGE SCALE GENOMIC DNA]</scope>
    <source>
        <strain evidence="14">SPO-2</strain>
    </source>
</reference>
<dbReference type="InterPro" id="IPR015526">
    <property type="entry name" value="Frizzled/SFRP"/>
</dbReference>
<feature type="chain" id="PRO_5043417540" evidence="11">
    <location>
        <begin position="18"/>
        <end position="572"/>
    </location>
</feature>
<dbReference type="GO" id="GO:0060070">
    <property type="term" value="P:canonical Wnt signaling pathway"/>
    <property type="evidence" value="ECO:0007669"/>
    <property type="project" value="TreeGrafter"/>
</dbReference>
<dbReference type="InterPro" id="IPR036790">
    <property type="entry name" value="Frizzled_dom_sf"/>
</dbReference>
<evidence type="ECO:0000313" key="14">
    <source>
        <dbReference type="EMBL" id="KAI6661594.1"/>
    </source>
</evidence>
<dbReference type="SUPFAM" id="SSF63501">
    <property type="entry name" value="Frizzled cysteine-rich domain"/>
    <property type="match status" value="1"/>
</dbReference>
<keyword evidence="15" id="KW-1185">Reference proteome</keyword>
<dbReference type="GO" id="GO:0035567">
    <property type="term" value="P:non-canonical Wnt signaling pathway"/>
    <property type="evidence" value="ECO:0007669"/>
    <property type="project" value="TreeGrafter"/>
</dbReference>
<evidence type="ECO:0000256" key="4">
    <source>
        <dbReference type="ARBA" id="ARBA00022692"/>
    </source>
</evidence>
<comment type="caution">
    <text evidence="14">The sequence shown here is derived from an EMBL/GenBank/DDBJ whole genome shotgun (WGS) entry which is preliminary data.</text>
</comment>
<dbReference type="PANTHER" id="PTHR11309:SF148">
    <property type="entry name" value="SECRETED FRIZZLED-RELATED PROTEIN 1"/>
    <property type="match status" value="1"/>
</dbReference>
<dbReference type="PROSITE" id="PS50038">
    <property type="entry name" value="FZ"/>
    <property type="match status" value="1"/>
</dbReference>
<keyword evidence="3" id="KW-0217">Developmental protein</keyword>
<feature type="transmembrane region" description="Helical" evidence="10">
    <location>
        <begin position="262"/>
        <end position="292"/>
    </location>
</feature>
<keyword evidence="6 10" id="KW-0472">Membrane</keyword>
<comment type="subcellular location">
    <subcellularLocation>
        <location evidence="1">Membrane</location>
        <topology evidence="1">Multi-pass membrane protein</topology>
    </subcellularLocation>
</comment>
<keyword evidence="11" id="KW-0732">Signal</keyword>
<feature type="domain" description="FZ" evidence="12">
    <location>
        <begin position="1"/>
        <end position="142"/>
    </location>
</feature>
<feature type="transmembrane region" description="Helical" evidence="10">
    <location>
        <begin position="183"/>
        <end position="204"/>
    </location>
</feature>
<evidence type="ECO:0000256" key="5">
    <source>
        <dbReference type="ARBA" id="ARBA00022989"/>
    </source>
</evidence>